<accession>A0A7S3AC49</accession>
<dbReference type="AlphaFoldDB" id="A0A7S3AC49"/>
<gene>
    <name evidence="1" type="ORF">HERI1096_LOCUS814</name>
</gene>
<proteinExistence type="predicted"/>
<name>A0A7S3AC49_9EUKA</name>
<sequence length="137" mass="14899">MGAAQSTGRSHTCRHVLLDVRHFESVDAWVRSLPRSARRNLARATGDDAGFTVRARAVRGGAPAPHSSLVRFRLVVEHAVRVLAERPDELLGAFSAAINRYGGTTKGRRGWPAWCASTATRATAASSRLRTRWPKAA</sequence>
<evidence type="ECO:0000313" key="1">
    <source>
        <dbReference type="EMBL" id="CAE0097481.1"/>
    </source>
</evidence>
<reference evidence="1" key="1">
    <citation type="submission" date="2021-01" db="EMBL/GenBank/DDBJ databases">
        <authorList>
            <person name="Corre E."/>
            <person name="Pelletier E."/>
            <person name="Niang G."/>
            <person name="Scheremetjew M."/>
            <person name="Finn R."/>
            <person name="Kale V."/>
            <person name="Holt S."/>
            <person name="Cochrane G."/>
            <person name="Meng A."/>
            <person name="Brown T."/>
            <person name="Cohen L."/>
        </authorList>
    </citation>
    <scope>NUCLEOTIDE SEQUENCE</scope>
    <source>
        <strain evidence="1">CCMP281</strain>
    </source>
</reference>
<organism evidence="1">
    <name type="scientific">Haptolina ericina</name>
    <dbReference type="NCBI Taxonomy" id="156174"/>
    <lineage>
        <taxon>Eukaryota</taxon>
        <taxon>Haptista</taxon>
        <taxon>Haptophyta</taxon>
        <taxon>Prymnesiophyceae</taxon>
        <taxon>Prymnesiales</taxon>
        <taxon>Prymnesiaceae</taxon>
        <taxon>Haptolina</taxon>
    </lineage>
</organism>
<dbReference type="EMBL" id="HBHX01001449">
    <property type="protein sequence ID" value="CAE0097481.1"/>
    <property type="molecule type" value="Transcribed_RNA"/>
</dbReference>
<protein>
    <submittedName>
        <fullName evidence="1">Uncharacterized protein</fullName>
    </submittedName>
</protein>